<sequence>MSLLRFLLLLPVILLASCTMHLPAPEASRRIEKTMSVPVASEEGVDIYLLSDNLHTALVFDLAWLEESGYVKPKEIGTHKHVTMSWGEKTAYIQKRWLSPVQVFRALCTPSASVMEIIPIDWKVEEVCLHQKIYLAKVPRSYGPQLAAFLNGCADKGPDGTPITIAPSSWGEGRLIKCPENYSYYFPRICNVWTSQALGSCGFDIRTGTALSASGLVRQATSEKNGFRKIWDGKN</sequence>
<keyword evidence="2" id="KW-1185">Reference proteome</keyword>
<dbReference type="RefSeq" id="WP_169453948.1">
    <property type="nucleotide sequence ID" value="NZ_CP051774.1"/>
</dbReference>
<dbReference type="Proteomes" id="UP000501812">
    <property type="component" value="Chromosome"/>
</dbReference>
<dbReference type="InterPro" id="IPR011727">
    <property type="entry name" value="CHP02117"/>
</dbReference>
<dbReference type="KEGG" id="luo:HHL09_07490"/>
<dbReference type="AlphaFoldDB" id="A0A858RFZ8"/>
<proteinExistence type="predicted"/>
<accession>A0A858RFZ8</accession>
<dbReference type="Pfam" id="PF09601">
    <property type="entry name" value="DUF2459"/>
    <property type="match status" value="1"/>
</dbReference>
<evidence type="ECO:0000313" key="1">
    <source>
        <dbReference type="EMBL" id="QJE95635.1"/>
    </source>
</evidence>
<protein>
    <submittedName>
        <fullName evidence="1">DUF2459 domain-containing protein</fullName>
    </submittedName>
</protein>
<gene>
    <name evidence="1" type="ORF">HHL09_07490</name>
</gene>
<reference evidence="1 2" key="1">
    <citation type="submission" date="2020-04" db="EMBL/GenBank/DDBJ databases">
        <title>Luteolibacter sp. G-1-1-1 isolated from soil.</title>
        <authorList>
            <person name="Dahal R.H."/>
        </authorList>
    </citation>
    <scope>NUCLEOTIDE SEQUENCE [LARGE SCALE GENOMIC DNA]</scope>
    <source>
        <strain evidence="1 2">G-1-1-1</strain>
    </source>
</reference>
<name>A0A858RFZ8_9BACT</name>
<dbReference type="PROSITE" id="PS51257">
    <property type="entry name" value="PROKAR_LIPOPROTEIN"/>
    <property type="match status" value="1"/>
</dbReference>
<evidence type="ECO:0000313" key="2">
    <source>
        <dbReference type="Proteomes" id="UP000501812"/>
    </source>
</evidence>
<organism evidence="1 2">
    <name type="scientific">Luteolibacter luteus</name>
    <dbReference type="NCBI Taxonomy" id="2728835"/>
    <lineage>
        <taxon>Bacteria</taxon>
        <taxon>Pseudomonadati</taxon>
        <taxon>Verrucomicrobiota</taxon>
        <taxon>Verrucomicrobiia</taxon>
        <taxon>Verrucomicrobiales</taxon>
        <taxon>Verrucomicrobiaceae</taxon>
        <taxon>Luteolibacter</taxon>
    </lineage>
</organism>
<dbReference type="EMBL" id="CP051774">
    <property type="protein sequence ID" value="QJE95635.1"/>
    <property type="molecule type" value="Genomic_DNA"/>
</dbReference>